<keyword evidence="3" id="KW-0479">Metal-binding</keyword>
<evidence type="ECO:0000313" key="10">
    <source>
        <dbReference type="Proteomes" id="UP000595278"/>
    </source>
</evidence>
<dbReference type="KEGG" id="eaz:JHT90_03450"/>
<keyword evidence="10" id="KW-1185">Reference proteome</keyword>
<name>A0A974NGP6_9GAMM</name>
<accession>A0A974NGP6</accession>
<gene>
    <name evidence="9" type="ORF">JHT90_03450</name>
</gene>
<organism evidence="9 10">
    <name type="scientific">Entomomonas asaccharolytica</name>
    <dbReference type="NCBI Taxonomy" id="2785331"/>
    <lineage>
        <taxon>Bacteria</taxon>
        <taxon>Pseudomonadati</taxon>
        <taxon>Pseudomonadota</taxon>
        <taxon>Gammaproteobacteria</taxon>
        <taxon>Pseudomonadales</taxon>
        <taxon>Pseudomonadaceae</taxon>
        <taxon>Entomomonas</taxon>
    </lineage>
</organism>
<dbReference type="GO" id="GO:0004601">
    <property type="term" value="F:peroxidase activity"/>
    <property type="evidence" value="ECO:0007669"/>
    <property type="project" value="UniProtKB-KW"/>
</dbReference>
<keyword evidence="5" id="KW-0408">Iron</keyword>
<dbReference type="PROSITE" id="PS51404">
    <property type="entry name" value="DYP_PEROXIDASE"/>
    <property type="match status" value="1"/>
</dbReference>
<dbReference type="RefSeq" id="WP_201094131.1">
    <property type="nucleotide sequence ID" value="NZ_CP067393.1"/>
</dbReference>
<dbReference type="PANTHER" id="PTHR30521:SF0">
    <property type="entry name" value="DYP-TYPE PEROXIDASE FAMILY PROTEIN"/>
    <property type="match status" value="1"/>
</dbReference>
<evidence type="ECO:0000259" key="8">
    <source>
        <dbReference type="Pfam" id="PF20628"/>
    </source>
</evidence>
<sequence length="317" mass="35097">MSTSKITPPDVILPPGESAIFMVFNLVNTETTVDQVKDVCGSLAALVRSLRKREPDGQGSCVMGFGAEAWGKLFPEQPYPKELKPFQAIKGDKHTAPSTPGDIYFHIRARRMDICFELASEICTLLDGAVVSVDETHGFRYFDGRTIIGFVDGTENPEGENAYTFSTIGDEDKYFSGGSYAFVQKYLHNMKEWNGISIEEQEKVIGRRKLNDIELSDEEKPANAHNAVTNIADDEGNELKVMRANMPFANPSKGEYGTYFIGYASTFTTTERMLRNMFIGEPVGNYDRLLDFSTPITGTLFFIPSPSLLSELGGGDD</sequence>
<evidence type="ECO:0000313" key="9">
    <source>
        <dbReference type="EMBL" id="QQP86311.1"/>
    </source>
</evidence>
<evidence type="ECO:0000256" key="1">
    <source>
        <dbReference type="ARBA" id="ARBA00001970"/>
    </source>
</evidence>
<evidence type="ECO:0000256" key="4">
    <source>
        <dbReference type="ARBA" id="ARBA00023002"/>
    </source>
</evidence>
<dbReference type="InterPro" id="IPR011008">
    <property type="entry name" value="Dimeric_a/b-barrel"/>
</dbReference>
<dbReference type="PANTHER" id="PTHR30521">
    <property type="entry name" value="DEFERROCHELATASE/PEROXIDASE"/>
    <property type="match status" value="1"/>
</dbReference>
<protein>
    <submittedName>
        <fullName evidence="9">Dyp-type peroxidase</fullName>
    </submittedName>
</protein>
<dbReference type="Pfam" id="PF04261">
    <property type="entry name" value="Dyp_perox_N"/>
    <property type="match status" value="1"/>
</dbReference>
<keyword evidence="4" id="KW-0560">Oxidoreductase</keyword>
<dbReference type="EMBL" id="CP067393">
    <property type="protein sequence ID" value="QQP86311.1"/>
    <property type="molecule type" value="Genomic_DNA"/>
</dbReference>
<comment type="similarity">
    <text evidence="6">Belongs to the DyP-type peroxidase family.</text>
</comment>
<evidence type="ECO:0000256" key="5">
    <source>
        <dbReference type="ARBA" id="ARBA00023004"/>
    </source>
</evidence>
<evidence type="ECO:0000256" key="3">
    <source>
        <dbReference type="ARBA" id="ARBA00022723"/>
    </source>
</evidence>
<dbReference type="NCBIfam" id="TIGR01413">
    <property type="entry name" value="Dyp_perox_fam"/>
    <property type="match status" value="1"/>
</dbReference>
<feature type="domain" description="Dyp-type peroxidase N-terminal" evidence="7">
    <location>
        <begin position="11"/>
        <end position="140"/>
    </location>
</feature>
<dbReference type="GO" id="GO:0005829">
    <property type="term" value="C:cytosol"/>
    <property type="evidence" value="ECO:0007669"/>
    <property type="project" value="TreeGrafter"/>
</dbReference>
<dbReference type="GO" id="GO:0020037">
    <property type="term" value="F:heme binding"/>
    <property type="evidence" value="ECO:0007669"/>
    <property type="project" value="InterPro"/>
</dbReference>
<dbReference type="Pfam" id="PF20628">
    <property type="entry name" value="Dyp_perox_C"/>
    <property type="match status" value="1"/>
</dbReference>
<dbReference type="InterPro" id="IPR048328">
    <property type="entry name" value="Dyp_perox_C"/>
</dbReference>
<dbReference type="SUPFAM" id="SSF54909">
    <property type="entry name" value="Dimeric alpha+beta barrel"/>
    <property type="match status" value="1"/>
</dbReference>
<evidence type="ECO:0000256" key="2">
    <source>
        <dbReference type="ARBA" id="ARBA00022559"/>
    </source>
</evidence>
<dbReference type="Proteomes" id="UP000595278">
    <property type="component" value="Chromosome"/>
</dbReference>
<dbReference type="GO" id="GO:0046872">
    <property type="term" value="F:metal ion binding"/>
    <property type="evidence" value="ECO:0007669"/>
    <property type="project" value="UniProtKB-KW"/>
</dbReference>
<comment type="cofactor">
    <cofactor evidence="1">
        <name>heme b</name>
        <dbReference type="ChEBI" id="CHEBI:60344"/>
    </cofactor>
</comment>
<dbReference type="InterPro" id="IPR048327">
    <property type="entry name" value="Dyp_perox_N"/>
</dbReference>
<reference evidence="9 10" key="1">
    <citation type="submission" date="2021-01" db="EMBL/GenBank/DDBJ databases">
        <title>Entomomonas sp. F2A isolated from a house cricket (Acheta domesticus).</title>
        <authorList>
            <person name="Spergser J."/>
            <person name="Busse H.-J."/>
        </authorList>
    </citation>
    <scope>NUCLEOTIDE SEQUENCE [LARGE SCALE GENOMIC DNA]</scope>
    <source>
        <strain evidence="9 10">F2A</strain>
    </source>
</reference>
<dbReference type="InterPro" id="IPR006314">
    <property type="entry name" value="Dyp_peroxidase"/>
</dbReference>
<feature type="domain" description="Dyp-type peroxidase C-terminal" evidence="8">
    <location>
        <begin position="144"/>
        <end position="305"/>
    </location>
</feature>
<evidence type="ECO:0000256" key="6">
    <source>
        <dbReference type="ARBA" id="ARBA00025737"/>
    </source>
</evidence>
<dbReference type="AlphaFoldDB" id="A0A974NGP6"/>
<evidence type="ECO:0000259" key="7">
    <source>
        <dbReference type="Pfam" id="PF04261"/>
    </source>
</evidence>
<keyword evidence="2 9" id="KW-0575">Peroxidase</keyword>
<proteinExistence type="inferred from homology"/>